<dbReference type="KEGG" id="ovi:T265_09340"/>
<dbReference type="AlphaFoldDB" id="A0A074ZAK8"/>
<keyword evidence="2" id="KW-1185">Reference proteome</keyword>
<dbReference type="CTD" id="20323513"/>
<sequence>MTEANEQHHVTTSTSKGYRDPVLHSWENVELTNNLYIMGSSTSIQSGWRRAFWNDYGAGVTDILLMGHASSTSSRKSALRLLKSEIY</sequence>
<gene>
    <name evidence="1" type="ORF">T265_09340</name>
</gene>
<organism evidence="1 2">
    <name type="scientific">Opisthorchis viverrini</name>
    <name type="common">Southeast Asian liver fluke</name>
    <dbReference type="NCBI Taxonomy" id="6198"/>
    <lineage>
        <taxon>Eukaryota</taxon>
        <taxon>Metazoa</taxon>
        <taxon>Spiralia</taxon>
        <taxon>Lophotrochozoa</taxon>
        <taxon>Platyhelminthes</taxon>
        <taxon>Trematoda</taxon>
        <taxon>Digenea</taxon>
        <taxon>Opisthorchiida</taxon>
        <taxon>Opisthorchiata</taxon>
        <taxon>Opisthorchiidae</taxon>
        <taxon>Opisthorchis</taxon>
    </lineage>
</organism>
<protein>
    <submittedName>
        <fullName evidence="1">Uncharacterized protein</fullName>
    </submittedName>
</protein>
<proteinExistence type="predicted"/>
<evidence type="ECO:0000313" key="2">
    <source>
        <dbReference type="Proteomes" id="UP000054324"/>
    </source>
</evidence>
<accession>A0A074ZAK8</accession>
<dbReference type="GeneID" id="20323513"/>
<dbReference type="Proteomes" id="UP000054324">
    <property type="component" value="Unassembled WGS sequence"/>
</dbReference>
<dbReference type="RefSeq" id="XP_009173645.1">
    <property type="nucleotide sequence ID" value="XM_009175381.1"/>
</dbReference>
<name>A0A074ZAK8_OPIVI</name>
<evidence type="ECO:0000313" key="1">
    <source>
        <dbReference type="EMBL" id="KER22607.1"/>
    </source>
</evidence>
<dbReference type="EMBL" id="KL596889">
    <property type="protein sequence ID" value="KER22607.1"/>
    <property type="molecule type" value="Genomic_DNA"/>
</dbReference>
<reference evidence="1 2" key="1">
    <citation type="submission" date="2013-11" db="EMBL/GenBank/DDBJ databases">
        <title>Opisthorchis viverrini - life in the bile duct.</title>
        <authorList>
            <person name="Young N.D."/>
            <person name="Nagarajan N."/>
            <person name="Lin S.J."/>
            <person name="Korhonen P.K."/>
            <person name="Jex A.R."/>
            <person name="Hall R.S."/>
            <person name="Safavi-Hemami H."/>
            <person name="Kaewkong W."/>
            <person name="Bertrand D."/>
            <person name="Gao S."/>
            <person name="Seet Q."/>
            <person name="Wongkham S."/>
            <person name="Teh B.T."/>
            <person name="Wongkham C."/>
            <person name="Intapan P.M."/>
            <person name="Maleewong W."/>
            <person name="Yang X."/>
            <person name="Hu M."/>
            <person name="Wang Z."/>
            <person name="Hofmann A."/>
            <person name="Sternberg P.W."/>
            <person name="Tan P."/>
            <person name="Wang J."/>
            <person name="Gasser R.B."/>
        </authorList>
    </citation>
    <scope>NUCLEOTIDE SEQUENCE [LARGE SCALE GENOMIC DNA]</scope>
</reference>